<dbReference type="GO" id="GO:0005524">
    <property type="term" value="F:ATP binding"/>
    <property type="evidence" value="ECO:0007669"/>
    <property type="project" value="UniProtKB-KW"/>
</dbReference>
<protein>
    <submittedName>
        <fullName evidence="10">DEAD-box ATP-dependent RNA helicase CshB</fullName>
    </submittedName>
</protein>
<reference evidence="10 11" key="1">
    <citation type="journal article" date="2014" name="Gene">
        <title>A comparative genomic analysis of the alkalitolerant soil bacterium Bacillus lehensis G1.</title>
        <authorList>
            <person name="Noor Y.M."/>
            <person name="Samsulrizal N.H."/>
            <person name="Jema'on N.A."/>
            <person name="Low K.O."/>
            <person name="Ramli A.N."/>
            <person name="Alias N.I."/>
            <person name="Damis S.I."/>
            <person name="Fuzi S.F."/>
            <person name="Isa M.N."/>
            <person name="Murad A.M."/>
            <person name="Raih M.F."/>
            <person name="Bakar F.D."/>
            <person name="Najimudin N."/>
            <person name="Mahadi N.M."/>
            <person name="Illias R.M."/>
        </authorList>
    </citation>
    <scope>NUCLEOTIDE SEQUENCE [LARGE SCALE GENOMIC DNA]</scope>
    <source>
        <strain evidence="10 11">G1</strain>
    </source>
</reference>
<dbReference type="CDD" id="cd00268">
    <property type="entry name" value="DEADc"/>
    <property type="match status" value="1"/>
</dbReference>
<dbReference type="InterPro" id="IPR027417">
    <property type="entry name" value="P-loop_NTPase"/>
</dbReference>
<dbReference type="PROSITE" id="PS51194">
    <property type="entry name" value="HELICASE_CTER"/>
    <property type="match status" value="1"/>
</dbReference>
<feature type="compositionally biased region" description="Basic and acidic residues" evidence="6">
    <location>
        <begin position="434"/>
        <end position="446"/>
    </location>
</feature>
<evidence type="ECO:0000259" key="9">
    <source>
        <dbReference type="PROSITE" id="PS51195"/>
    </source>
</evidence>
<evidence type="ECO:0000256" key="1">
    <source>
        <dbReference type="ARBA" id="ARBA00022741"/>
    </source>
</evidence>
<dbReference type="SUPFAM" id="SSF52540">
    <property type="entry name" value="P-loop containing nucleoside triphosphate hydrolases"/>
    <property type="match status" value="1"/>
</dbReference>
<dbReference type="SMART" id="SM00490">
    <property type="entry name" value="HELICc"/>
    <property type="match status" value="1"/>
</dbReference>
<dbReference type="Gene3D" id="3.40.50.300">
    <property type="entry name" value="P-loop containing nucleotide triphosphate hydrolases"/>
    <property type="match status" value="2"/>
</dbReference>
<evidence type="ECO:0000259" key="7">
    <source>
        <dbReference type="PROSITE" id="PS51192"/>
    </source>
</evidence>
<dbReference type="Pfam" id="PF00271">
    <property type="entry name" value="Helicase_C"/>
    <property type="match status" value="1"/>
</dbReference>
<dbReference type="GO" id="GO:0005840">
    <property type="term" value="C:ribosome"/>
    <property type="evidence" value="ECO:0007669"/>
    <property type="project" value="TreeGrafter"/>
</dbReference>
<dbReference type="PROSITE" id="PS51195">
    <property type="entry name" value="Q_MOTIF"/>
    <property type="match status" value="1"/>
</dbReference>
<feature type="region of interest" description="Disordered" evidence="6">
    <location>
        <begin position="381"/>
        <end position="452"/>
    </location>
</feature>
<dbReference type="InterPro" id="IPR014001">
    <property type="entry name" value="Helicase_ATP-bd"/>
</dbReference>
<dbReference type="GO" id="GO:0009409">
    <property type="term" value="P:response to cold"/>
    <property type="evidence" value="ECO:0007669"/>
    <property type="project" value="TreeGrafter"/>
</dbReference>
<dbReference type="PROSITE" id="PS51192">
    <property type="entry name" value="HELICASE_ATP_BIND_1"/>
    <property type="match status" value="1"/>
</dbReference>
<feature type="domain" description="DEAD-box RNA helicase Q" evidence="9">
    <location>
        <begin position="4"/>
        <end position="32"/>
    </location>
</feature>
<dbReference type="OrthoDB" id="9805696at2"/>
<dbReference type="PATRIC" id="fig|1246626.3.peg.1490"/>
<dbReference type="GO" id="GO:0005829">
    <property type="term" value="C:cytosol"/>
    <property type="evidence" value="ECO:0007669"/>
    <property type="project" value="TreeGrafter"/>
</dbReference>
<keyword evidence="3 10" id="KW-0347">Helicase</keyword>
<feature type="compositionally biased region" description="Basic residues" evidence="6">
    <location>
        <begin position="415"/>
        <end position="433"/>
    </location>
</feature>
<dbReference type="Pfam" id="PF00270">
    <property type="entry name" value="DEAD"/>
    <property type="match status" value="1"/>
</dbReference>
<dbReference type="eggNOG" id="COG0513">
    <property type="taxonomic scope" value="Bacteria"/>
</dbReference>
<dbReference type="GO" id="GO:0003724">
    <property type="term" value="F:RNA helicase activity"/>
    <property type="evidence" value="ECO:0007669"/>
    <property type="project" value="InterPro"/>
</dbReference>
<dbReference type="KEGG" id="ble:BleG1_1500"/>
<evidence type="ECO:0000256" key="6">
    <source>
        <dbReference type="SAM" id="MobiDB-lite"/>
    </source>
</evidence>
<dbReference type="GO" id="GO:0033592">
    <property type="term" value="F:RNA strand annealing activity"/>
    <property type="evidence" value="ECO:0007669"/>
    <property type="project" value="TreeGrafter"/>
</dbReference>
<name>A0A060M0M9_9BACI</name>
<sequence length="452" mass="50324">MNAENFSRLGITDKLQQALVDANISKPTEIQERLIPAILNKKDVIGQSQTGTGKTFAFLLPLIEQITVTEANVQAIVTAPTRELANQLYNEVVKLLKPFDGEIQAQLYVGGTDRQKQMDRLKSKQPHLVVGTPGRINDLIQQNALLAHTATTLIVDEADQMLDMGFIEDVDKVAGKMAEELQMLVFSATIPEKLQPFLKKYMSQPRHVHVQPEALAAKAVKHQLVPVRHKDKMTVLKDVVKHINPYLAIIFVNTKEQADFVADELAKESLNVERLHGGLASRERRKVMKKVDDASVQFLVASDLAARGMDIKGVTHVINFEFPADLDFYVHRVGRTARAGADGIALSLFEKTDEYACGKLSSKGISFTFVEFKDGEWQQVKGPIGSGGFSQQKPQSGEKKKADKTATKPQERTGGKAKAKPKKVKPAYKRKARVAQEKRNKRDNKLRSRKSK</sequence>
<dbReference type="HOGENOM" id="CLU_003041_1_3_9"/>
<gene>
    <name evidence="10" type="ORF">BleG1_1500</name>
</gene>
<dbReference type="EMBL" id="CP003923">
    <property type="protein sequence ID" value="AIC94083.1"/>
    <property type="molecule type" value="Genomic_DNA"/>
</dbReference>
<dbReference type="InterPro" id="IPR011545">
    <property type="entry name" value="DEAD/DEAH_box_helicase_dom"/>
</dbReference>
<accession>A0A060M0M9</accession>
<evidence type="ECO:0000313" key="10">
    <source>
        <dbReference type="EMBL" id="AIC94083.1"/>
    </source>
</evidence>
<keyword evidence="4" id="KW-0067">ATP-binding</keyword>
<evidence type="ECO:0000256" key="4">
    <source>
        <dbReference type="ARBA" id="ARBA00022840"/>
    </source>
</evidence>
<dbReference type="InterPro" id="IPR014014">
    <property type="entry name" value="RNA_helicase_DEAD_Q_motif"/>
</dbReference>
<dbReference type="STRING" id="1246626.BleG1_1500"/>
<dbReference type="CDD" id="cd18787">
    <property type="entry name" value="SF2_C_DEAD"/>
    <property type="match status" value="1"/>
</dbReference>
<evidence type="ECO:0000256" key="2">
    <source>
        <dbReference type="ARBA" id="ARBA00022801"/>
    </source>
</evidence>
<dbReference type="SMART" id="SM00487">
    <property type="entry name" value="DEXDc"/>
    <property type="match status" value="1"/>
</dbReference>
<dbReference type="GO" id="GO:0016787">
    <property type="term" value="F:hydrolase activity"/>
    <property type="evidence" value="ECO:0007669"/>
    <property type="project" value="UniProtKB-KW"/>
</dbReference>
<dbReference type="Proteomes" id="UP000027142">
    <property type="component" value="Chromosome"/>
</dbReference>
<keyword evidence="11" id="KW-1185">Reference proteome</keyword>
<proteinExistence type="predicted"/>
<dbReference type="PANTHER" id="PTHR47963">
    <property type="entry name" value="DEAD-BOX ATP-DEPENDENT RNA HELICASE 47, MITOCHONDRIAL"/>
    <property type="match status" value="1"/>
</dbReference>
<dbReference type="AlphaFoldDB" id="A0A060M0M9"/>
<keyword evidence="1" id="KW-0547">Nucleotide-binding</keyword>
<feature type="short sequence motif" description="Q motif" evidence="5">
    <location>
        <begin position="4"/>
        <end position="32"/>
    </location>
</feature>
<evidence type="ECO:0000256" key="3">
    <source>
        <dbReference type="ARBA" id="ARBA00022806"/>
    </source>
</evidence>
<evidence type="ECO:0000256" key="5">
    <source>
        <dbReference type="PROSITE-ProRule" id="PRU00552"/>
    </source>
</evidence>
<evidence type="ECO:0000259" key="8">
    <source>
        <dbReference type="PROSITE" id="PS51194"/>
    </source>
</evidence>
<keyword evidence="2" id="KW-0378">Hydrolase</keyword>
<feature type="domain" description="Helicase C-terminal" evidence="8">
    <location>
        <begin position="235"/>
        <end position="388"/>
    </location>
</feature>
<feature type="domain" description="Helicase ATP-binding" evidence="7">
    <location>
        <begin position="35"/>
        <end position="208"/>
    </location>
</feature>
<dbReference type="InterPro" id="IPR001650">
    <property type="entry name" value="Helicase_C-like"/>
</dbReference>
<organism evidence="10 11">
    <name type="scientific">Shouchella lehensis G1</name>
    <dbReference type="NCBI Taxonomy" id="1246626"/>
    <lineage>
        <taxon>Bacteria</taxon>
        <taxon>Bacillati</taxon>
        <taxon>Bacillota</taxon>
        <taxon>Bacilli</taxon>
        <taxon>Bacillales</taxon>
        <taxon>Bacillaceae</taxon>
        <taxon>Shouchella</taxon>
    </lineage>
</organism>
<dbReference type="InterPro" id="IPR050547">
    <property type="entry name" value="DEAD_box_RNA_helicases"/>
</dbReference>
<dbReference type="RefSeq" id="WP_038478971.1">
    <property type="nucleotide sequence ID" value="NZ_CP003923.1"/>
</dbReference>
<dbReference type="InterPro" id="IPR044742">
    <property type="entry name" value="DEAD/DEAH_RhlB"/>
</dbReference>
<evidence type="ECO:0000313" key="11">
    <source>
        <dbReference type="Proteomes" id="UP000027142"/>
    </source>
</evidence>
<dbReference type="PANTHER" id="PTHR47963:SF1">
    <property type="entry name" value="DEAD-BOX ATP-DEPENDENT RNA HELICASE CSHB"/>
    <property type="match status" value="1"/>
</dbReference>
<feature type="compositionally biased region" description="Basic and acidic residues" evidence="6">
    <location>
        <begin position="396"/>
        <end position="414"/>
    </location>
</feature>